<dbReference type="GO" id="GO:0006508">
    <property type="term" value="P:proteolysis"/>
    <property type="evidence" value="ECO:0007669"/>
    <property type="project" value="UniProtKB-KW"/>
</dbReference>
<gene>
    <name evidence="6" type="ORF">IAD17_06075</name>
</gene>
<proteinExistence type="predicted"/>
<protein>
    <submittedName>
        <fullName evidence="6">Trypsin-like peptidase domain-containing protein</fullName>
    </submittedName>
</protein>
<keyword evidence="1" id="KW-0645">Protease</keyword>
<keyword evidence="2" id="KW-0378">Hydrolase</keyword>
<accession>A0A9D1L5V8</accession>
<dbReference type="PRINTS" id="PR00834">
    <property type="entry name" value="PROTEASES2C"/>
</dbReference>
<dbReference type="AlphaFoldDB" id="A0A9D1L5V8"/>
<evidence type="ECO:0000256" key="1">
    <source>
        <dbReference type="ARBA" id="ARBA00022670"/>
    </source>
</evidence>
<dbReference type="SUPFAM" id="SSF50156">
    <property type="entry name" value="PDZ domain-like"/>
    <property type="match status" value="1"/>
</dbReference>
<sequence>MTANLVRLSLYIGYTDSIRHICLLYPNLAVWLRERCVAMDNNNRPPVPPEQEQQTHSAAPPLHTANTNPSHKKKNGSGPLTVVLSLVAAVLGAAIMFVVLKFTGMLTPIIVDDGESAAGQTIEINATNEDATIAQAVAKKALPSVVSIYVETEDGYGVGSGVILDEDGNILTNYHVVENAVNISVTIGENSYVGELVGSDPSSDLAVVKADLEGDSVTPIEVGNSDELVVGDWVMAIGSPYGLDQSVSTGIVSSLYRSTMLPGASGNTIYTNLIQTDAAINPGNSGGALVDDEGNLVGINSIIQSESGSSAGIGFAIPGNYAIEVANEIIAGEPVLHAYIGLSAQSVTPQNASRAGLSVTQGAYVASVTDGGPAAKAGIQQGDVIVKIDDQDIVSADGLILAVRSYEPGDTVKVTVVRGDEEKTFDVELGTDEALQQEQQDESDALSFGNFNTNPSSYESSSSEQTDGQASLTATIQELDPDAVVTI</sequence>
<dbReference type="SMART" id="SM00228">
    <property type="entry name" value="PDZ"/>
    <property type="match status" value="1"/>
</dbReference>
<evidence type="ECO:0000313" key="6">
    <source>
        <dbReference type="EMBL" id="HIU24472.1"/>
    </source>
</evidence>
<keyword evidence="4" id="KW-1133">Transmembrane helix</keyword>
<dbReference type="GO" id="GO:0004252">
    <property type="term" value="F:serine-type endopeptidase activity"/>
    <property type="evidence" value="ECO:0007669"/>
    <property type="project" value="InterPro"/>
</dbReference>
<evidence type="ECO:0000256" key="2">
    <source>
        <dbReference type="ARBA" id="ARBA00022801"/>
    </source>
</evidence>
<dbReference type="Gene3D" id="2.40.10.120">
    <property type="match status" value="1"/>
</dbReference>
<feature type="domain" description="PDZ" evidence="5">
    <location>
        <begin position="339"/>
        <end position="420"/>
    </location>
</feature>
<dbReference type="Pfam" id="PF13365">
    <property type="entry name" value="Trypsin_2"/>
    <property type="match status" value="1"/>
</dbReference>
<dbReference type="Proteomes" id="UP000824078">
    <property type="component" value="Unassembled WGS sequence"/>
</dbReference>
<dbReference type="InterPro" id="IPR051201">
    <property type="entry name" value="Chloro_Bact_Ser_Proteases"/>
</dbReference>
<evidence type="ECO:0000313" key="7">
    <source>
        <dbReference type="Proteomes" id="UP000824078"/>
    </source>
</evidence>
<keyword evidence="4" id="KW-0812">Transmembrane</keyword>
<dbReference type="PROSITE" id="PS50106">
    <property type="entry name" value="PDZ"/>
    <property type="match status" value="1"/>
</dbReference>
<dbReference type="InterPro" id="IPR001940">
    <property type="entry name" value="Peptidase_S1C"/>
</dbReference>
<dbReference type="Gene3D" id="2.30.42.10">
    <property type="match status" value="1"/>
</dbReference>
<comment type="caution">
    <text evidence="6">The sequence shown here is derived from an EMBL/GenBank/DDBJ whole genome shotgun (WGS) entry which is preliminary data.</text>
</comment>
<feature type="region of interest" description="Disordered" evidence="3">
    <location>
        <begin position="42"/>
        <end position="76"/>
    </location>
</feature>
<feature type="region of interest" description="Disordered" evidence="3">
    <location>
        <begin position="437"/>
        <end position="476"/>
    </location>
</feature>
<evidence type="ECO:0000256" key="3">
    <source>
        <dbReference type="SAM" id="MobiDB-lite"/>
    </source>
</evidence>
<dbReference type="InterPro" id="IPR009003">
    <property type="entry name" value="Peptidase_S1_PA"/>
</dbReference>
<name>A0A9D1L5V8_9ACTN</name>
<reference evidence="6" key="1">
    <citation type="submission" date="2020-10" db="EMBL/GenBank/DDBJ databases">
        <authorList>
            <person name="Gilroy R."/>
        </authorList>
    </citation>
    <scope>NUCLEOTIDE SEQUENCE</scope>
    <source>
        <strain evidence="6">ChiHjej12B11-29160</strain>
    </source>
</reference>
<dbReference type="PANTHER" id="PTHR43343">
    <property type="entry name" value="PEPTIDASE S12"/>
    <property type="match status" value="1"/>
</dbReference>
<dbReference type="InterPro" id="IPR036034">
    <property type="entry name" value="PDZ_sf"/>
</dbReference>
<organism evidence="6 7">
    <name type="scientific">Candidatus Coprovicinus avistercoris</name>
    <dbReference type="NCBI Taxonomy" id="2840754"/>
    <lineage>
        <taxon>Bacteria</taxon>
        <taxon>Bacillati</taxon>
        <taxon>Actinomycetota</taxon>
        <taxon>Coriobacteriia</taxon>
        <taxon>Coriobacteriales</taxon>
        <taxon>Coriobacteriaceae</taxon>
        <taxon>Coriobacteriaceae incertae sedis</taxon>
        <taxon>Candidatus Coprovicinus</taxon>
    </lineage>
</organism>
<evidence type="ECO:0000259" key="5">
    <source>
        <dbReference type="PROSITE" id="PS50106"/>
    </source>
</evidence>
<feature type="compositionally biased region" description="Polar residues" evidence="3">
    <location>
        <begin position="465"/>
        <end position="476"/>
    </location>
</feature>
<reference evidence="6" key="2">
    <citation type="journal article" date="2021" name="PeerJ">
        <title>Extensive microbial diversity within the chicken gut microbiome revealed by metagenomics and culture.</title>
        <authorList>
            <person name="Gilroy R."/>
            <person name="Ravi A."/>
            <person name="Getino M."/>
            <person name="Pursley I."/>
            <person name="Horton D.L."/>
            <person name="Alikhan N.F."/>
            <person name="Baker D."/>
            <person name="Gharbi K."/>
            <person name="Hall N."/>
            <person name="Watson M."/>
            <person name="Adriaenssens E.M."/>
            <person name="Foster-Nyarko E."/>
            <person name="Jarju S."/>
            <person name="Secka A."/>
            <person name="Antonio M."/>
            <person name="Oren A."/>
            <person name="Chaudhuri R.R."/>
            <person name="La Ragione R."/>
            <person name="Hildebrand F."/>
            <person name="Pallen M.J."/>
        </authorList>
    </citation>
    <scope>NUCLEOTIDE SEQUENCE</scope>
    <source>
        <strain evidence="6">ChiHjej12B11-29160</strain>
    </source>
</reference>
<keyword evidence="4" id="KW-0472">Membrane</keyword>
<feature type="transmembrane region" description="Helical" evidence="4">
    <location>
        <begin position="80"/>
        <end position="100"/>
    </location>
</feature>
<dbReference type="Pfam" id="PF13180">
    <property type="entry name" value="PDZ_2"/>
    <property type="match status" value="1"/>
</dbReference>
<dbReference type="SUPFAM" id="SSF50494">
    <property type="entry name" value="Trypsin-like serine proteases"/>
    <property type="match status" value="1"/>
</dbReference>
<evidence type="ECO:0000256" key="4">
    <source>
        <dbReference type="SAM" id="Phobius"/>
    </source>
</evidence>
<dbReference type="InterPro" id="IPR001478">
    <property type="entry name" value="PDZ"/>
</dbReference>
<dbReference type="EMBL" id="DVMQ01000017">
    <property type="protein sequence ID" value="HIU24472.1"/>
    <property type="molecule type" value="Genomic_DNA"/>
</dbReference>
<dbReference type="PANTHER" id="PTHR43343:SF3">
    <property type="entry name" value="PROTEASE DO-LIKE 8, CHLOROPLASTIC"/>
    <property type="match status" value="1"/>
</dbReference>